<dbReference type="PANTHER" id="PTHR22957">
    <property type="entry name" value="TBC1 DOMAIN FAMILY MEMBER GTPASE-ACTIVATING PROTEIN"/>
    <property type="match status" value="1"/>
</dbReference>
<dbReference type="FunFam" id="1.10.10.750:FF:000009">
    <property type="entry name" value="TBC1 domain family member 22A"/>
    <property type="match status" value="1"/>
</dbReference>
<dbReference type="FunFam" id="1.10.472.80:FF:000001">
    <property type="entry name" value="TBC1 domain family member 22B"/>
    <property type="match status" value="1"/>
</dbReference>
<dbReference type="Gene3D" id="1.10.8.270">
    <property type="entry name" value="putative rabgap domain of human tbc1 domain family member 14 like domains"/>
    <property type="match status" value="1"/>
</dbReference>
<comment type="function">
    <text evidence="3">May act as a GTPase-activating protein for Rab family protein(s).</text>
</comment>
<feature type="region of interest" description="Disordered" evidence="4">
    <location>
        <begin position="1"/>
        <end position="44"/>
    </location>
</feature>
<evidence type="ECO:0000256" key="1">
    <source>
        <dbReference type="ARBA" id="ARBA00022468"/>
    </source>
</evidence>
<feature type="compositionally biased region" description="Basic and acidic residues" evidence="4">
    <location>
        <begin position="14"/>
        <end position="25"/>
    </location>
</feature>
<dbReference type="GO" id="GO:0005096">
    <property type="term" value="F:GTPase activator activity"/>
    <property type="evidence" value="ECO:0007669"/>
    <property type="project" value="UniProtKB-KW"/>
</dbReference>
<organism evidence="7 8">
    <name type="scientific">Oopsacas minuta</name>
    <dbReference type="NCBI Taxonomy" id="111878"/>
    <lineage>
        <taxon>Eukaryota</taxon>
        <taxon>Metazoa</taxon>
        <taxon>Porifera</taxon>
        <taxon>Hexactinellida</taxon>
        <taxon>Hexasterophora</taxon>
        <taxon>Lyssacinosida</taxon>
        <taxon>Leucopsacidae</taxon>
        <taxon>Oopsacas</taxon>
    </lineage>
</organism>
<evidence type="ECO:0000313" key="7">
    <source>
        <dbReference type="EMBL" id="KAI6656306.1"/>
    </source>
</evidence>
<evidence type="ECO:0000256" key="4">
    <source>
        <dbReference type="SAM" id="MobiDB-lite"/>
    </source>
</evidence>
<feature type="region of interest" description="Disordered" evidence="4">
    <location>
        <begin position="139"/>
        <end position="161"/>
    </location>
</feature>
<dbReference type="PANTHER" id="PTHR22957:SF26">
    <property type="entry name" value="LD44506P"/>
    <property type="match status" value="1"/>
</dbReference>
<sequence length="496" mass="57280">MSVGTKLFSFLSKDTNEPPDTRDLEGSGSFWRQKGYKVPGHAQPDVVCTSPPHKVYGAQHPPKYVADSDTKVSQTDHLVAYHRSMVTDIEEGFNIPLTRSHSDGVTRPPDATSPLSDPPGLKFEFDIKAHFLNKVKHMSQSKAEEQRSAFRGSEGLGYDPNDRETAKLEKFGKSLAGPNTDINVIRKLSWGGIPAQLRGTTWQLLCGYLPTNIDRRESTLTRKRLEYRQYLDSYYKKNVFDNNHDIMKQIQVDVPRMNSEIKLFRQQVVREVFIRVLFIWSIRHPASGYVQGINDLLTPFFIVFLSSYVPADKNTDTIEFSSLPQCHQDTIEADSYWCVNHFLEGIQDNYTFEQPGIQLKVAKLREIVQRVDNNLHQHLIDNEIEYMAFSFRWMNNLLMREFPLHCIIRLWDTYLSEREGFAEFHLYTCAAFLLTFSKQLIAKPDLQALILFLQRLPTDQWGDRDMELLLAEAYRLKYTFENAHGHLKVAQSKDST</sequence>
<evidence type="ECO:0000256" key="3">
    <source>
        <dbReference type="ARBA" id="ARBA00043879"/>
    </source>
</evidence>
<dbReference type="Gene3D" id="1.10.472.80">
    <property type="entry name" value="Ypt/Rab-GAP domain of gyp1p, domain 3"/>
    <property type="match status" value="1"/>
</dbReference>
<dbReference type="InterPro" id="IPR000195">
    <property type="entry name" value="Rab-GAP-TBC_dom"/>
</dbReference>
<dbReference type="EMBL" id="JAKMXF010000144">
    <property type="protein sequence ID" value="KAI6656306.1"/>
    <property type="molecule type" value="Genomic_DNA"/>
</dbReference>
<evidence type="ECO:0000256" key="2">
    <source>
        <dbReference type="ARBA" id="ARBA00022553"/>
    </source>
</evidence>
<dbReference type="SUPFAM" id="SSF47923">
    <property type="entry name" value="Ypt/Rab-GAP domain of gyp1p"/>
    <property type="match status" value="2"/>
</dbReference>
<evidence type="ECO:0000259" key="5">
    <source>
        <dbReference type="PROSITE" id="PS50086"/>
    </source>
</evidence>
<keyword evidence="2" id="KW-0597">Phosphoprotein</keyword>
<name>A0AAV7K7V9_9METZ</name>
<comment type="caution">
    <text evidence="7">The sequence shown here is derived from an EMBL/GenBank/DDBJ whole genome shotgun (WGS) entry which is preliminary data.</text>
</comment>
<dbReference type="Proteomes" id="UP001165289">
    <property type="component" value="Unassembled WGS sequence"/>
</dbReference>
<dbReference type="InterPro" id="IPR035969">
    <property type="entry name" value="Rab-GAP_TBC_sf"/>
</dbReference>
<gene>
    <name evidence="6" type="ORF">LOD99_1085</name>
    <name evidence="7" type="ORF">LOD99_1106</name>
</gene>
<feature type="domain" description="Rab-GAP TBC" evidence="5">
    <location>
        <begin position="192"/>
        <end position="418"/>
    </location>
</feature>
<proteinExistence type="predicted"/>
<dbReference type="PROSITE" id="PS50086">
    <property type="entry name" value="TBC_RABGAP"/>
    <property type="match status" value="1"/>
</dbReference>
<dbReference type="Pfam" id="PF00566">
    <property type="entry name" value="RabGAP-TBC"/>
    <property type="match status" value="1"/>
</dbReference>
<dbReference type="SMART" id="SM00164">
    <property type="entry name" value="TBC"/>
    <property type="match status" value="1"/>
</dbReference>
<dbReference type="AlphaFoldDB" id="A0AAV7K7V9"/>
<evidence type="ECO:0000313" key="8">
    <source>
        <dbReference type="Proteomes" id="UP001165289"/>
    </source>
</evidence>
<feature type="region of interest" description="Disordered" evidence="4">
    <location>
        <begin position="97"/>
        <end position="119"/>
    </location>
</feature>
<evidence type="ECO:0000313" key="6">
    <source>
        <dbReference type="EMBL" id="KAI6656285.1"/>
    </source>
</evidence>
<protein>
    <submittedName>
        <fullName evidence="7">TBC1 domain family member 22B</fullName>
    </submittedName>
</protein>
<reference evidence="7" key="1">
    <citation type="submission" date="2022-02" db="EMBL/GenBank/DDBJ databases">
        <authorList>
            <person name="Santini S."/>
            <person name="Jourda C."/>
            <person name="Belahbib H."/>
            <person name="Rocher C."/>
            <person name="Selva M."/>
            <person name="Borchiellini C."/>
            <person name="Renard E."/>
        </authorList>
    </citation>
    <scope>NUCLEOTIDE SEQUENCE</scope>
    <source>
        <strain evidence="7">SPO-2</strain>
    </source>
</reference>
<reference evidence="7 8" key="2">
    <citation type="journal article" date="2023" name="BMC Biol.">
        <title>The compact genome of the sponge Oopsacas minuta (Hexactinellida) is lacking key metazoan core genes.</title>
        <authorList>
            <person name="Santini S."/>
            <person name="Schenkelaars Q."/>
            <person name="Jourda C."/>
            <person name="Duchesne M."/>
            <person name="Belahbib H."/>
            <person name="Rocher C."/>
            <person name="Selva M."/>
            <person name="Riesgo A."/>
            <person name="Vervoort M."/>
            <person name="Leys S.P."/>
            <person name="Kodjabachian L."/>
            <person name="Le Bivic A."/>
            <person name="Borchiellini C."/>
            <person name="Claverie J.M."/>
            <person name="Renard E."/>
        </authorList>
    </citation>
    <scope>NUCLEOTIDE SEQUENCE [LARGE SCALE GENOMIC DNA]</scope>
    <source>
        <strain evidence="7">SPO-2</strain>
    </source>
</reference>
<dbReference type="FunFam" id="1.10.8.270:FF:000004">
    <property type="entry name" value="TBC1 domain family, member 22B"/>
    <property type="match status" value="1"/>
</dbReference>
<accession>A0AAV7K7V9</accession>
<keyword evidence="1" id="KW-0343">GTPase activation</keyword>
<keyword evidence="8" id="KW-1185">Reference proteome</keyword>
<dbReference type="EMBL" id="JAKMXF010000144">
    <property type="protein sequence ID" value="KAI6656285.1"/>
    <property type="molecule type" value="Genomic_DNA"/>
</dbReference>
<dbReference type="GO" id="GO:0071889">
    <property type="term" value="F:14-3-3 protein binding"/>
    <property type="evidence" value="ECO:0007669"/>
    <property type="project" value="UniProtKB-ARBA"/>
</dbReference>